<name>J3LIQ1_ORYBR</name>
<proteinExistence type="predicted"/>
<sequence>MAAEEVEQQRRRRRRRRRKRRLLIVVDEKRMDLGGISTYHVFRLNLDRLFADQNDGGWAALRPFPRHLARFNTSPRQSERLDLAAVAPNMVVGVSNLKRTVLYDTAAGAEVSPSPELLYQVPGGTVPIPLGRRVYTIGYRPSWSPSGFQVLLPESDRRWRRRRWSWRALPAPPRELTSGFGSLQGWMAAGTRVWVSAKGKGTYSFDTVRLAWRKERRLGPPHMWPRPLRPRPRHLRSPLLPLRLRPTGFRHGAGGPVPPASPTWGTAPSASPGPWAGIEQDECHMLTRFAPLLIAVQVVFNNSELCLVNRNLRCYRIPATGQEAYVLQPSLGHHV</sequence>
<organism evidence="2">
    <name type="scientific">Oryza brachyantha</name>
    <name type="common">malo sina</name>
    <dbReference type="NCBI Taxonomy" id="4533"/>
    <lineage>
        <taxon>Eukaryota</taxon>
        <taxon>Viridiplantae</taxon>
        <taxon>Streptophyta</taxon>
        <taxon>Embryophyta</taxon>
        <taxon>Tracheophyta</taxon>
        <taxon>Spermatophyta</taxon>
        <taxon>Magnoliopsida</taxon>
        <taxon>Liliopsida</taxon>
        <taxon>Poales</taxon>
        <taxon>Poaceae</taxon>
        <taxon>BOP clade</taxon>
        <taxon>Oryzoideae</taxon>
        <taxon>Oryzeae</taxon>
        <taxon>Oryzinae</taxon>
        <taxon>Oryza</taxon>
    </lineage>
</organism>
<reference evidence="2" key="1">
    <citation type="submission" date="2013-04" db="UniProtKB">
        <authorList>
            <consortium name="EnsemblPlants"/>
        </authorList>
    </citation>
    <scope>IDENTIFICATION</scope>
</reference>
<evidence type="ECO:0000313" key="3">
    <source>
        <dbReference type="Proteomes" id="UP000006038"/>
    </source>
</evidence>
<dbReference type="PANTHER" id="PTHR33085">
    <property type="entry name" value="OS12G0113100 PROTEIN-RELATED"/>
    <property type="match status" value="1"/>
</dbReference>
<dbReference type="Pfam" id="PF07893">
    <property type="entry name" value="DUF1668"/>
    <property type="match status" value="1"/>
</dbReference>
<protein>
    <submittedName>
        <fullName evidence="2">Uncharacterized protein</fullName>
    </submittedName>
</protein>
<dbReference type="InterPro" id="IPR012871">
    <property type="entry name" value="DUF1668_ORYSA"/>
</dbReference>
<dbReference type="HOGENOM" id="CLU_048355_0_0_1"/>
<accession>J3LIQ1</accession>
<dbReference type="EnsemblPlants" id="OB02G45180.1">
    <property type="protein sequence ID" value="OB02G45180.1"/>
    <property type="gene ID" value="OB02G45180"/>
</dbReference>
<feature type="region of interest" description="Disordered" evidence="1">
    <location>
        <begin position="250"/>
        <end position="273"/>
    </location>
</feature>
<dbReference type="PANTHER" id="PTHR33085:SF2">
    <property type="entry name" value="OS03G0817600 PROTEIN"/>
    <property type="match status" value="1"/>
</dbReference>
<evidence type="ECO:0000256" key="1">
    <source>
        <dbReference type="SAM" id="MobiDB-lite"/>
    </source>
</evidence>
<keyword evidence="3" id="KW-1185">Reference proteome</keyword>
<dbReference type="Proteomes" id="UP000006038">
    <property type="component" value="Unassembled WGS sequence"/>
</dbReference>
<dbReference type="Gramene" id="OB02G45180.1">
    <property type="protein sequence ID" value="OB02G45180.1"/>
    <property type="gene ID" value="OB02G45180"/>
</dbReference>
<dbReference type="AlphaFoldDB" id="J3LIQ1"/>
<evidence type="ECO:0000313" key="2">
    <source>
        <dbReference type="EnsemblPlants" id="OB02G45180.1"/>
    </source>
</evidence>